<organism evidence="1 2">
    <name type="scientific">Paenibacillus herberti</name>
    <dbReference type="NCBI Taxonomy" id="1619309"/>
    <lineage>
        <taxon>Bacteria</taxon>
        <taxon>Bacillati</taxon>
        <taxon>Bacillota</taxon>
        <taxon>Bacilli</taxon>
        <taxon>Bacillales</taxon>
        <taxon>Paenibacillaceae</taxon>
        <taxon>Paenibacillus</taxon>
    </lineage>
</organism>
<proteinExistence type="predicted"/>
<evidence type="ECO:0008006" key="3">
    <source>
        <dbReference type="Google" id="ProtNLM"/>
    </source>
</evidence>
<dbReference type="Pfam" id="PF12224">
    <property type="entry name" value="Amidoligase_2"/>
    <property type="match status" value="1"/>
</dbReference>
<dbReference type="OrthoDB" id="5380364at2"/>
<keyword evidence="2" id="KW-1185">Reference proteome</keyword>
<name>A0A229P4L9_9BACL</name>
<reference evidence="1 2" key="1">
    <citation type="submission" date="2017-07" db="EMBL/GenBank/DDBJ databases">
        <title>Paenibacillus herberti R33 genome sequencing and assembly.</title>
        <authorList>
            <person name="Su W."/>
        </authorList>
    </citation>
    <scope>NUCLEOTIDE SEQUENCE [LARGE SCALE GENOMIC DNA]</scope>
    <source>
        <strain evidence="1 2">R33</strain>
    </source>
</reference>
<evidence type="ECO:0000313" key="1">
    <source>
        <dbReference type="EMBL" id="OXM17203.1"/>
    </source>
</evidence>
<protein>
    <recommendedName>
        <fullName evidence="3">Amidoligase</fullName>
    </recommendedName>
</protein>
<comment type="caution">
    <text evidence="1">The sequence shown here is derived from an EMBL/GenBank/DDBJ whole genome shotgun (WGS) entry which is preliminary data.</text>
</comment>
<evidence type="ECO:0000313" key="2">
    <source>
        <dbReference type="Proteomes" id="UP000215145"/>
    </source>
</evidence>
<sequence length="306" mass="34383">MNLLEDWKTLRFGVEIEFIGGEPEKLELLPGWNMALDERQIDESGAESGSELQAPPLRWEERDQIREMLERLRQQGATANWSCGLHVHVELARYGESILIPLLEAALQSQHALSTLLDMSPHRLLFCPMLPADRVDEFRLTGDPAAIRNSGRPQSHRFGVNIRPWFEIGTVEIRFANGSMEEEEVVRVVELCLRFVAAVGAGIKLPDEPVMLAAALGAPFQGYPTRTDPPRWQQERIWLEELLIPLLAPLVEPLVPGGEIHHIVPEPAGIAVYVEAKDDSLSRFHFRPVSGSWELCPEVEIDESLG</sequence>
<gene>
    <name evidence="1" type="ORF">CGZ75_11515</name>
</gene>
<dbReference type="EMBL" id="NMUQ01000001">
    <property type="protein sequence ID" value="OXM17203.1"/>
    <property type="molecule type" value="Genomic_DNA"/>
</dbReference>
<dbReference type="Proteomes" id="UP000215145">
    <property type="component" value="Unassembled WGS sequence"/>
</dbReference>
<dbReference type="AlphaFoldDB" id="A0A229P4L9"/>
<dbReference type="RefSeq" id="WP_089524278.1">
    <property type="nucleotide sequence ID" value="NZ_NMUQ01000001.1"/>
</dbReference>
<accession>A0A229P4L9</accession>
<dbReference type="InterPro" id="IPR022025">
    <property type="entry name" value="Amidoligase_2"/>
</dbReference>